<evidence type="ECO:0000313" key="18">
    <source>
        <dbReference type="Proteomes" id="UP000030746"/>
    </source>
</evidence>
<feature type="binding site" evidence="16">
    <location>
        <begin position="177"/>
        <end position="179"/>
    </location>
    <ligand>
        <name>beta-D-galactose</name>
        <dbReference type="ChEBI" id="CHEBI:27667"/>
    </ligand>
</feature>
<feature type="active site" description="Proton donor" evidence="14">
    <location>
        <position position="177"/>
    </location>
</feature>
<dbReference type="EMBL" id="KB203660">
    <property type="protein sequence ID" value="ESO83566.1"/>
    <property type="molecule type" value="Genomic_DNA"/>
</dbReference>
<dbReference type="RefSeq" id="XP_009065820.1">
    <property type="nucleotide sequence ID" value="XM_009067572.1"/>
</dbReference>
<evidence type="ECO:0000256" key="4">
    <source>
        <dbReference type="ARBA" id="ARBA00004947"/>
    </source>
</evidence>
<dbReference type="EC" id="5.1.3.3" evidence="13"/>
<protein>
    <recommendedName>
        <fullName evidence="13">Aldose 1-epimerase</fullName>
        <ecNumber evidence="13">5.1.3.3</ecNumber>
    </recommendedName>
</protein>
<dbReference type="PANTHER" id="PTHR10091">
    <property type="entry name" value="ALDOSE-1-EPIMERASE"/>
    <property type="match status" value="1"/>
</dbReference>
<comment type="pathway">
    <text evidence="5 13">Carbohydrate metabolism; hexose metabolism.</text>
</comment>
<feature type="binding site" evidence="16">
    <location>
        <begin position="81"/>
        <end position="82"/>
    </location>
    <ligand>
        <name>beta-D-galactose</name>
        <dbReference type="ChEBI" id="CHEBI:27667"/>
    </ligand>
</feature>
<evidence type="ECO:0000256" key="7">
    <source>
        <dbReference type="ARBA" id="ARBA00011245"/>
    </source>
</evidence>
<comment type="subunit">
    <text evidence="7">Monomer.</text>
</comment>
<evidence type="ECO:0000313" key="17">
    <source>
        <dbReference type="EMBL" id="ESO83566.1"/>
    </source>
</evidence>
<keyword evidence="8" id="KW-0963">Cytoplasm</keyword>
<dbReference type="InterPro" id="IPR011013">
    <property type="entry name" value="Gal_mutarotase_sf_dom"/>
</dbReference>
<comment type="similarity">
    <text evidence="6 13">Belongs to the aldose epimerase family.</text>
</comment>
<dbReference type="GeneID" id="20250189"/>
<dbReference type="GO" id="GO:0005737">
    <property type="term" value="C:cytoplasm"/>
    <property type="evidence" value="ECO:0007669"/>
    <property type="project" value="UniProtKB-SubCell"/>
</dbReference>
<dbReference type="STRING" id="225164.V3ZRQ7"/>
<comment type="pathway">
    <text evidence="4">Carbohydrate metabolism; galactose metabolism.</text>
</comment>
<evidence type="ECO:0000256" key="10">
    <source>
        <dbReference type="ARBA" id="ARBA00023235"/>
    </source>
</evidence>
<dbReference type="InterPro" id="IPR014718">
    <property type="entry name" value="GH-type_carb-bd"/>
</dbReference>
<dbReference type="PANTHER" id="PTHR10091:SF0">
    <property type="entry name" value="GALACTOSE MUTAROTASE"/>
    <property type="match status" value="1"/>
</dbReference>
<dbReference type="InterPro" id="IPR018052">
    <property type="entry name" value="Ald1_epimerase_CS"/>
</dbReference>
<dbReference type="NCBIfam" id="NF008277">
    <property type="entry name" value="PRK11055.1"/>
    <property type="match status" value="1"/>
</dbReference>
<dbReference type="HOGENOM" id="CLU_031753_1_0_1"/>
<evidence type="ECO:0000256" key="3">
    <source>
        <dbReference type="ARBA" id="ARBA00004496"/>
    </source>
</evidence>
<dbReference type="OMA" id="LENDHGM"/>
<comment type="subcellular location">
    <subcellularLocation>
        <location evidence="3">Cytoplasm</location>
    </subcellularLocation>
</comment>
<sequence>MSSISQELFGKTANGRDVSRFILSNNNGLTIKILDYGGIITDILLPDNNGKSNDICLGFDDMEGYLTRSPYFGALIGRYANRIAGASFELDGKTYKLAANNGPNALHGGIVGFDKVLWTATIDNDKLLLKYISADGEEGYPGELTVTVIYELTADNELKLDYKATTTKATPVNLTNHTYFNLAGHESNNLNDHVITIPGHSYTVLDENTIPTGEIRPVDGTLLDLRQPVRLGDVLEKVNNGLGFDNNFHLPSVEGMQFGARIEHPPSGRYIECYTTEPGMQFYTCKNLKDTKGKNGVVYKRFGGFCLEAQHYPDSLHHANFPNTILREGDTYKQKTVYKFGVKM</sequence>
<dbReference type="OrthoDB" id="274691at2759"/>
<dbReference type="SUPFAM" id="SSF74650">
    <property type="entry name" value="Galactose mutarotase-like"/>
    <property type="match status" value="1"/>
</dbReference>
<feature type="binding site" evidence="15">
    <location>
        <position position="245"/>
    </location>
    <ligand>
        <name>beta-D-galactose</name>
        <dbReference type="ChEBI" id="CHEBI:27667"/>
    </ligand>
</feature>
<comment type="catalytic activity">
    <reaction evidence="2">
        <text>alpha-D-galactose = beta-D-galactose</text>
        <dbReference type="Rhea" id="RHEA:28675"/>
        <dbReference type="ChEBI" id="CHEBI:27667"/>
        <dbReference type="ChEBI" id="CHEBI:28061"/>
        <dbReference type="EC" id="5.1.3.3"/>
    </reaction>
    <physiologicalReaction direction="right-to-left" evidence="2">
        <dbReference type="Rhea" id="RHEA:28677"/>
    </physiologicalReaction>
</comment>
<evidence type="ECO:0000256" key="13">
    <source>
        <dbReference type="PIRNR" id="PIRNR005096"/>
    </source>
</evidence>
<dbReference type="CDD" id="cd09019">
    <property type="entry name" value="galactose_mutarotase_like"/>
    <property type="match status" value="1"/>
</dbReference>
<evidence type="ECO:0000256" key="16">
    <source>
        <dbReference type="PIRSR" id="PIRSR005096-3"/>
    </source>
</evidence>
<evidence type="ECO:0000256" key="2">
    <source>
        <dbReference type="ARBA" id="ARBA00001712"/>
    </source>
</evidence>
<comment type="catalytic activity">
    <reaction evidence="1 13">
        <text>alpha-D-glucose = beta-D-glucose</text>
        <dbReference type="Rhea" id="RHEA:10264"/>
        <dbReference type="ChEBI" id="CHEBI:15903"/>
        <dbReference type="ChEBI" id="CHEBI:17925"/>
        <dbReference type="EC" id="5.1.3.3"/>
    </reaction>
</comment>
<evidence type="ECO:0000256" key="6">
    <source>
        <dbReference type="ARBA" id="ARBA00006206"/>
    </source>
</evidence>
<name>V3ZRQ7_LOTGI</name>
<dbReference type="Gene3D" id="2.70.98.10">
    <property type="match status" value="1"/>
</dbReference>
<keyword evidence="18" id="KW-1185">Reference proteome</keyword>
<dbReference type="Pfam" id="PF01263">
    <property type="entry name" value="Aldose_epim"/>
    <property type="match status" value="1"/>
</dbReference>
<comment type="function">
    <text evidence="12">Mutarotase that catalyzes the interconversion of beta-D-galactose and alpha-D-galactose during galactose metabolism. Beta-D-galactose is metabolized in the liver into glucose 1-phosphate, the primary metabolic fuel, by the action of four enzymes that constitute the Leloir pathway: GALM, GALK1 (galactokinase), GALT (galactose-1-phosphate uridylyltransferase) and GALE (UDP-galactose-4'-epimerase). Involved in the maintenance of the equilibrium between the beta- and alpha-anomers of galactose, therefore ensuring a sufficient supply of the alpha-anomer for GALK1. Also active on D-glucose although shows a preference for galactose over glucose.</text>
</comment>
<evidence type="ECO:0000256" key="5">
    <source>
        <dbReference type="ARBA" id="ARBA00005028"/>
    </source>
</evidence>
<keyword evidence="9" id="KW-0597">Phosphoprotein</keyword>
<evidence type="ECO:0000256" key="8">
    <source>
        <dbReference type="ARBA" id="ARBA00022490"/>
    </source>
</evidence>
<dbReference type="InterPro" id="IPR047215">
    <property type="entry name" value="Galactose_mutarotase-like"/>
</dbReference>
<dbReference type="Proteomes" id="UP000030746">
    <property type="component" value="Unassembled WGS sequence"/>
</dbReference>
<keyword evidence="10 13" id="KW-0413">Isomerase</keyword>
<dbReference type="PROSITE" id="PS00545">
    <property type="entry name" value="ALDOSE_1_EPIMERASE"/>
    <property type="match status" value="1"/>
</dbReference>
<dbReference type="GO" id="GO:0033499">
    <property type="term" value="P:galactose catabolic process via UDP-galactose, Leloir pathway"/>
    <property type="evidence" value="ECO:0007669"/>
    <property type="project" value="TreeGrafter"/>
</dbReference>
<evidence type="ECO:0000256" key="14">
    <source>
        <dbReference type="PIRSR" id="PIRSR005096-1"/>
    </source>
</evidence>
<feature type="active site" description="Proton acceptor" evidence="14">
    <location>
        <position position="308"/>
    </location>
</feature>
<evidence type="ECO:0000256" key="12">
    <source>
        <dbReference type="ARBA" id="ARBA00045743"/>
    </source>
</evidence>
<evidence type="ECO:0000256" key="15">
    <source>
        <dbReference type="PIRSR" id="PIRSR005096-2"/>
    </source>
</evidence>
<dbReference type="InterPro" id="IPR008183">
    <property type="entry name" value="Aldose_1/G6P_1-epimerase"/>
</dbReference>
<dbReference type="GO" id="GO:0030246">
    <property type="term" value="F:carbohydrate binding"/>
    <property type="evidence" value="ECO:0007669"/>
    <property type="project" value="InterPro"/>
</dbReference>
<dbReference type="AlphaFoldDB" id="V3ZRQ7"/>
<reference evidence="17 18" key="1">
    <citation type="journal article" date="2013" name="Nature">
        <title>Insights into bilaterian evolution from three spiralian genomes.</title>
        <authorList>
            <person name="Simakov O."/>
            <person name="Marletaz F."/>
            <person name="Cho S.J."/>
            <person name="Edsinger-Gonzales E."/>
            <person name="Havlak P."/>
            <person name="Hellsten U."/>
            <person name="Kuo D.H."/>
            <person name="Larsson T."/>
            <person name="Lv J."/>
            <person name="Arendt D."/>
            <person name="Savage R."/>
            <person name="Osoegawa K."/>
            <person name="de Jong P."/>
            <person name="Grimwood J."/>
            <person name="Chapman J.A."/>
            <person name="Shapiro H."/>
            <person name="Aerts A."/>
            <person name="Otillar R.P."/>
            <person name="Terry A.Y."/>
            <person name="Boore J.L."/>
            <person name="Grigoriev I.V."/>
            <person name="Lindberg D.R."/>
            <person name="Seaver E.C."/>
            <person name="Weisblat D.A."/>
            <person name="Putnam N.H."/>
            <person name="Rokhsar D.S."/>
        </authorList>
    </citation>
    <scope>NUCLEOTIDE SEQUENCE [LARGE SCALE GENOMIC DNA]</scope>
</reference>
<dbReference type="FunFam" id="2.70.98.10:FF:000003">
    <property type="entry name" value="Aldose 1-epimerase"/>
    <property type="match status" value="1"/>
</dbReference>
<evidence type="ECO:0000256" key="1">
    <source>
        <dbReference type="ARBA" id="ARBA00001614"/>
    </source>
</evidence>
<dbReference type="CTD" id="20250189"/>
<dbReference type="UniPathway" id="UPA00214"/>
<gene>
    <name evidence="17" type="ORF">LOTGIDRAFT_236572</name>
</gene>
<dbReference type="KEGG" id="lgi:LOTGIDRAFT_236572"/>
<keyword evidence="11 13" id="KW-0119">Carbohydrate metabolism</keyword>
<accession>V3ZRQ7</accession>
<dbReference type="InterPro" id="IPR015443">
    <property type="entry name" value="Aldose_1-epimerase"/>
</dbReference>
<organism evidence="17 18">
    <name type="scientific">Lottia gigantea</name>
    <name type="common">Giant owl limpet</name>
    <dbReference type="NCBI Taxonomy" id="225164"/>
    <lineage>
        <taxon>Eukaryota</taxon>
        <taxon>Metazoa</taxon>
        <taxon>Spiralia</taxon>
        <taxon>Lophotrochozoa</taxon>
        <taxon>Mollusca</taxon>
        <taxon>Gastropoda</taxon>
        <taxon>Patellogastropoda</taxon>
        <taxon>Lottioidea</taxon>
        <taxon>Lottiidae</taxon>
        <taxon>Lottia</taxon>
    </lineage>
</organism>
<evidence type="ECO:0000256" key="11">
    <source>
        <dbReference type="ARBA" id="ARBA00023277"/>
    </source>
</evidence>
<evidence type="ECO:0000256" key="9">
    <source>
        <dbReference type="ARBA" id="ARBA00022553"/>
    </source>
</evidence>
<dbReference type="PIRSF" id="PIRSF005096">
    <property type="entry name" value="GALM"/>
    <property type="match status" value="1"/>
</dbReference>
<proteinExistence type="inferred from homology"/>
<dbReference type="UniPathway" id="UPA00242"/>
<dbReference type="GO" id="GO:0006006">
    <property type="term" value="P:glucose metabolic process"/>
    <property type="evidence" value="ECO:0007669"/>
    <property type="project" value="TreeGrafter"/>
</dbReference>
<dbReference type="GO" id="GO:0004034">
    <property type="term" value="F:aldose 1-epimerase activity"/>
    <property type="evidence" value="ECO:0007669"/>
    <property type="project" value="UniProtKB-EC"/>
</dbReference>